<gene>
    <name evidence="2" type="ORF">ON753_23430</name>
</gene>
<sequence length="67" mass="7753">MNYQTINEERGARRAAELRRRFRKVSSASFGRARSRLQNRARKNRAGGIMTWWVLAAIVVFLGFIAL</sequence>
<proteinExistence type="predicted"/>
<evidence type="ECO:0000313" key="3">
    <source>
        <dbReference type="Proteomes" id="UP001300261"/>
    </source>
</evidence>
<reference evidence="2 3" key="1">
    <citation type="journal article" date="2016" name="Int. J. Syst. Evol. Microbiol.">
        <title>Labrenzia salina sp. nov., isolated from the rhizosphere of the halophyte Arthrocnemum macrostachyum.</title>
        <authorList>
            <person name="Camacho M."/>
            <person name="Redondo-Gomez S."/>
            <person name="Rodriguez-Llorente I."/>
            <person name="Rohde M."/>
            <person name="Sproer C."/>
            <person name="Schumann P."/>
            <person name="Klenk H.P."/>
            <person name="Montero-Calasanz M.D.C."/>
        </authorList>
    </citation>
    <scope>NUCLEOTIDE SEQUENCE [LARGE SCALE GENOMIC DNA]</scope>
    <source>
        <strain evidence="2 3">DSM 29163</strain>
    </source>
</reference>
<dbReference type="RefSeq" id="WP_265966060.1">
    <property type="nucleotide sequence ID" value="NZ_JAPEVI010000003.1"/>
</dbReference>
<dbReference type="Proteomes" id="UP001300261">
    <property type="component" value="Unassembled WGS sequence"/>
</dbReference>
<evidence type="ECO:0000313" key="2">
    <source>
        <dbReference type="EMBL" id="MCX2725272.1"/>
    </source>
</evidence>
<keyword evidence="1" id="KW-0812">Transmembrane</keyword>
<name>A0ABT3R8A0_9HYPH</name>
<feature type="transmembrane region" description="Helical" evidence="1">
    <location>
        <begin position="46"/>
        <end position="66"/>
    </location>
</feature>
<keyword evidence="1" id="KW-0472">Membrane</keyword>
<dbReference type="EMBL" id="JAPEVI010000003">
    <property type="protein sequence ID" value="MCX2725272.1"/>
    <property type="molecule type" value="Genomic_DNA"/>
</dbReference>
<evidence type="ECO:0000256" key="1">
    <source>
        <dbReference type="SAM" id="Phobius"/>
    </source>
</evidence>
<accession>A0ABT3R8A0</accession>
<organism evidence="2 3">
    <name type="scientific">Roseibium salinum</name>
    <dbReference type="NCBI Taxonomy" id="1604349"/>
    <lineage>
        <taxon>Bacteria</taxon>
        <taxon>Pseudomonadati</taxon>
        <taxon>Pseudomonadota</taxon>
        <taxon>Alphaproteobacteria</taxon>
        <taxon>Hyphomicrobiales</taxon>
        <taxon>Stappiaceae</taxon>
        <taxon>Roseibium</taxon>
    </lineage>
</organism>
<comment type="caution">
    <text evidence="2">The sequence shown here is derived from an EMBL/GenBank/DDBJ whole genome shotgun (WGS) entry which is preliminary data.</text>
</comment>
<keyword evidence="3" id="KW-1185">Reference proteome</keyword>
<protein>
    <submittedName>
        <fullName evidence="2">Uncharacterized protein</fullName>
    </submittedName>
</protein>
<keyword evidence="1" id="KW-1133">Transmembrane helix</keyword>